<evidence type="ECO:0000313" key="6">
    <source>
        <dbReference type="Proteomes" id="UP000799772"/>
    </source>
</evidence>
<feature type="transmembrane region" description="Helical" evidence="4">
    <location>
        <begin position="352"/>
        <end position="369"/>
    </location>
</feature>
<accession>A0A9P4MG17</accession>
<feature type="transmembrane region" description="Helical" evidence="4">
    <location>
        <begin position="58"/>
        <end position="78"/>
    </location>
</feature>
<comment type="subcellular location">
    <subcellularLocation>
        <location evidence="1">Cell inner membrane</location>
        <topology evidence="1">Multi-pass membrane protein</topology>
    </subcellularLocation>
</comment>
<comment type="caution">
    <text evidence="5">The sequence shown here is derived from an EMBL/GenBank/DDBJ whole genome shotgun (WGS) entry which is preliminary data.</text>
</comment>
<evidence type="ECO:0000313" key="5">
    <source>
        <dbReference type="EMBL" id="KAF2104079.1"/>
    </source>
</evidence>
<dbReference type="AlphaFoldDB" id="A0A9P4MG17"/>
<feature type="transmembrane region" description="Helical" evidence="4">
    <location>
        <begin position="416"/>
        <end position="436"/>
    </location>
</feature>
<dbReference type="OrthoDB" id="546893at2759"/>
<dbReference type="SUPFAM" id="SSF103473">
    <property type="entry name" value="MFS general substrate transporter"/>
    <property type="match status" value="1"/>
</dbReference>
<dbReference type="GO" id="GO:0022857">
    <property type="term" value="F:transmembrane transporter activity"/>
    <property type="evidence" value="ECO:0007669"/>
    <property type="project" value="InterPro"/>
</dbReference>
<evidence type="ECO:0000256" key="1">
    <source>
        <dbReference type="ARBA" id="ARBA00004429"/>
    </source>
</evidence>
<keyword evidence="6" id="KW-1185">Reference proteome</keyword>
<feature type="transmembrane region" description="Helical" evidence="4">
    <location>
        <begin position="227"/>
        <end position="246"/>
    </location>
</feature>
<evidence type="ECO:0000256" key="2">
    <source>
        <dbReference type="ARBA" id="ARBA00022475"/>
    </source>
</evidence>
<keyword evidence="4" id="KW-1133">Transmembrane helix</keyword>
<keyword evidence="4" id="KW-0472">Membrane</keyword>
<keyword evidence="2" id="KW-1003">Cell membrane</keyword>
<name>A0A9P4MG17_9PEZI</name>
<protein>
    <submittedName>
        <fullName evidence="5">MFS general substrate transporter</fullName>
    </submittedName>
</protein>
<sequence length="512" mass="55773">MVFKFGLGGEQEPSLDDIHHQQGRRPSAVEAMEQKSKRKSVSDKLVTGASQITTRQSIIPVSLVTLLFFLWGFAYGLLDVLNSRFQVALNITQGQSSGLQGAYFGAYFIGPLTYSGWFVRRFGYRYTFMLGLSIYCVGALMFWPSAVKRSFGGFCGSMFIVGSGLSTLETSANPYIAVCGPPKWSEFRLELSQSFQAVGSVVAPVLASQVIFVHIGADGKSLESVQWVYLGIAAFVALLAVVFYFAPIPEITDADMADQAEMTTASTGYEDKPLSKQHTLFWGVAAQFSYVGAQVAIAGYFINYYVQARPDLPTITAQHQGANYYAIAQGLFAIGRFSAAGLMYFTKPRWILLLYQTLIMVFIILAIAVDSGHGTKANWGGLSMLMLVLFFESCVFPTIFTLSLRGLGRHTKRGASFLVSSVCGGAVIPAILGNVADKTGTRIAMVVPLSFFIIAWSFPIYLNLFKGKELDAYRESHVGTSEGAIDPDSRVASISFESSKSPFGAQTIESKV</sequence>
<gene>
    <name evidence="5" type="ORF">NA57DRAFT_62799</name>
</gene>
<dbReference type="PANTHER" id="PTHR43702:SF5">
    <property type="entry name" value="MAJOR FACILITATOR SUPERFAMILY (MFS) PROFILE DOMAIN-CONTAINING PROTEIN"/>
    <property type="match status" value="1"/>
</dbReference>
<feature type="region of interest" description="Disordered" evidence="3">
    <location>
        <begin position="1"/>
        <end position="23"/>
    </location>
</feature>
<dbReference type="GO" id="GO:0005886">
    <property type="term" value="C:plasma membrane"/>
    <property type="evidence" value="ECO:0007669"/>
    <property type="project" value="UniProtKB-SubCell"/>
</dbReference>
<dbReference type="InterPro" id="IPR036259">
    <property type="entry name" value="MFS_trans_sf"/>
</dbReference>
<feature type="transmembrane region" description="Helical" evidence="4">
    <location>
        <begin position="197"/>
        <end position="215"/>
    </location>
</feature>
<feature type="transmembrane region" description="Helical" evidence="4">
    <location>
        <begin position="442"/>
        <end position="464"/>
    </location>
</feature>
<feature type="transmembrane region" description="Helical" evidence="4">
    <location>
        <begin position="126"/>
        <end position="145"/>
    </location>
</feature>
<keyword evidence="4" id="KW-0812">Transmembrane</keyword>
<proteinExistence type="predicted"/>
<feature type="transmembrane region" description="Helical" evidence="4">
    <location>
        <begin position="381"/>
        <end position="404"/>
    </location>
</feature>
<organism evidence="5 6">
    <name type="scientific">Rhizodiscina lignyota</name>
    <dbReference type="NCBI Taxonomy" id="1504668"/>
    <lineage>
        <taxon>Eukaryota</taxon>
        <taxon>Fungi</taxon>
        <taxon>Dikarya</taxon>
        <taxon>Ascomycota</taxon>
        <taxon>Pezizomycotina</taxon>
        <taxon>Dothideomycetes</taxon>
        <taxon>Pleosporomycetidae</taxon>
        <taxon>Aulographales</taxon>
        <taxon>Rhizodiscinaceae</taxon>
        <taxon>Rhizodiscina</taxon>
    </lineage>
</organism>
<dbReference type="PANTHER" id="PTHR43702">
    <property type="entry name" value="L-FUCOSE-PROTON SYMPORTER"/>
    <property type="match status" value="1"/>
</dbReference>
<dbReference type="Proteomes" id="UP000799772">
    <property type="component" value="Unassembled WGS sequence"/>
</dbReference>
<feature type="transmembrane region" description="Helical" evidence="4">
    <location>
        <begin position="280"/>
        <end position="302"/>
    </location>
</feature>
<dbReference type="Gene3D" id="1.20.1250.20">
    <property type="entry name" value="MFS general substrate transporter like domains"/>
    <property type="match status" value="2"/>
</dbReference>
<evidence type="ECO:0000256" key="4">
    <source>
        <dbReference type="SAM" id="Phobius"/>
    </source>
</evidence>
<dbReference type="InterPro" id="IPR011701">
    <property type="entry name" value="MFS"/>
</dbReference>
<dbReference type="InterPro" id="IPR050375">
    <property type="entry name" value="MFS_TsgA-like"/>
</dbReference>
<dbReference type="Pfam" id="PF07690">
    <property type="entry name" value="MFS_1"/>
    <property type="match status" value="1"/>
</dbReference>
<evidence type="ECO:0000256" key="3">
    <source>
        <dbReference type="SAM" id="MobiDB-lite"/>
    </source>
</evidence>
<dbReference type="EMBL" id="ML978121">
    <property type="protein sequence ID" value="KAF2104079.1"/>
    <property type="molecule type" value="Genomic_DNA"/>
</dbReference>
<feature type="transmembrane region" description="Helical" evidence="4">
    <location>
        <begin position="98"/>
        <end position="119"/>
    </location>
</feature>
<reference evidence="5" key="1">
    <citation type="journal article" date="2020" name="Stud. Mycol.">
        <title>101 Dothideomycetes genomes: a test case for predicting lifestyles and emergence of pathogens.</title>
        <authorList>
            <person name="Haridas S."/>
            <person name="Albert R."/>
            <person name="Binder M."/>
            <person name="Bloem J."/>
            <person name="Labutti K."/>
            <person name="Salamov A."/>
            <person name="Andreopoulos B."/>
            <person name="Baker S."/>
            <person name="Barry K."/>
            <person name="Bills G."/>
            <person name="Bluhm B."/>
            <person name="Cannon C."/>
            <person name="Castanera R."/>
            <person name="Culley D."/>
            <person name="Daum C."/>
            <person name="Ezra D."/>
            <person name="Gonzalez J."/>
            <person name="Henrissat B."/>
            <person name="Kuo A."/>
            <person name="Liang C."/>
            <person name="Lipzen A."/>
            <person name="Lutzoni F."/>
            <person name="Magnuson J."/>
            <person name="Mondo S."/>
            <person name="Nolan M."/>
            <person name="Ohm R."/>
            <person name="Pangilinan J."/>
            <person name="Park H.-J."/>
            <person name="Ramirez L."/>
            <person name="Alfaro M."/>
            <person name="Sun H."/>
            <person name="Tritt A."/>
            <person name="Yoshinaga Y."/>
            <person name="Zwiers L.-H."/>
            <person name="Turgeon B."/>
            <person name="Goodwin S."/>
            <person name="Spatafora J."/>
            <person name="Crous P."/>
            <person name="Grigoriev I."/>
        </authorList>
    </citation>
    <scope>NUCLEOTIDE SEQUENCE</scope>
    <source>
        <strain evidence="5">CBS 133067</strain>
    </source>
</reference>